<comment type="caution">
    <text evidence="1">The sequence shown here is derived from an EMBL/GenBank/DDBJ whole genome shotgun (WGS) entry which is preliminary data.</text>
</comment>
<dbReference type="HOGENOM" id="CLU_3149686_0_0_10"/>
<sequence length="48" mass="5422">MIVGTSVRILDSGADYTKAYRIFCLLYSYNPRLDSGSFGDRFSAAFYL</sequence>
<dbReference type="EMBL" id="ABFZ02000020">
    <property type="protein sequence ID" value="EDS14677.1"/>
    <property type="molecule type" value="Genomic_DNA"/>
</dbReference>
<name>B0NSA1_BACSE</name>
<accession>B0NSA1</accession>
<dbReference type="Proteomes" id="UP000004713">
    <property type="component" value="Unassembled WGS sequence"/>
</dbReference>
<evidence type="ECO:0000313" key="2">
    <source>
        <dbReference type="Proteomes" id="UP000004713"/>
    </source>
</evidence>
<reference evidence="1 2" key="2">
    <citation type="submission" date="2007-11" db="EMBL/GenBank/DDBJ databases">
        <authorList>
            <person name="Fulton L."/>
            <person name="Clifton S."/>
            <person name="Fulton B."/>
            <person name="Xu J."/>
            <person name="Minx P."/>
            <person name="Pepin K.H."/>
            <person name="Johnson M."/>
            <person name="Thiruvilangam P."/>
            <person name="Bhonagiri V."/>
            <person name="Nash W.E."/>
            <person name="Mardis E.R."/>
            <person name="Wilson R.K."/>
        </authorList>
    </citation>
    <scope>NUCLEOTIDE SEQUENCE [LARGE SCALE GENOMIC DNA]</scope>
    <source>
        <strain evidence="1 2">ATCC 43183</strain>
    </source>
</reference>
<protein>
    <submittedName>
        <fullName evidence="1">Uncharacterized protein</fullName>
    </submittedName>
</protein>
<dbReference type="AlphaFoldDB" id="B0NSA1"/>
<gene>
    <name evidence="1" type="ORF">BACSTE_02365</name>
</gene>
<reference evidence="1 2" key="1">
    <citation type="submission" date="2007-11" db="EMBL/GenBank/DDBJ databases">
        <title>Draft genome sequence of Bacteroides stercoris(ATCC 43183).</title>
        <authorList>
            <person name="Sudarsanam P."/>
            <person name="Ley R."/>
            <person name="Guruge J."/>
            <person name="Turnbaugh P.J."/>
            <person name="Mahowald M."/>
            <person name="Liep D."/>
            <person name="Gordon J."/>
        </authorList>
    </citation>
    <scope>NUCLEOTIDE SEQUENCE [LARGE SCALE GENOMIC DNA]</scope>
    <source>
        <strain evidence="1 2">ATCC 43183</strain>
    </source>
</reference>
<organism evidence="1 2">
    <name type="scientific">Bacteroides stercoris ATCC 43183</name>
    <dbReference type="NCBI Taxonomy" id="449673"/>
    <lineage>
        <taxon>Bacteria</taxon>
        <taxon>Pseudomonadati</taxon>
        <taxon>Bacteroidota</taxon>
        <taxon>Bacteroidia</taxon>
        <taxon>Bacteroidales</taxon>
        <taxon>Bacteroidaceae</taxon>
        <taxon>Bacteroides</taxon>
    </lineage>
</organism>
<proteinExistence type="predicted"/>
<evidence type="ECO:0000313" key="1">
    <source>
        <dbReference type="EMBL" id="EDS14677.1"/>
    </source>
</evidence>